<evidence type="ECO:0000259" key="1">
    <source>
        <dbReference type="Pfam" id="PF00117"/>
    </source>
</evidence>
<dbReference type="Gene3D" id="3.50.30.20">
    <property type="entry name" value="Carbamoyl-phosphate synthase small subunit, N-terminal domain"/>
    <property type="match status" value="1"/>
</dbReference>
<accession>T1AJ43</accession>
<dbReference type="Gene3D" id="3.40.50.880">
    <property type="match status" value="1"/>
</dbReference>
<reference evidence="3" key="1">
    <citation type="submission" date="2013-08" db="EMBL/GenBank/DDBJ databases">
        <authorList>
            <person name="Mendez C."/>
            <person name="Richter M."/>
            <person name="Ferrer M."/>
            <person name="Sanchez J."/>
        </authorList>
    </citation>
    <scope>NUCLEOTIDE SEQUENCE</scope>
</reference>
<dbReference type="InterPro" id="IPR002474">
    <property type="entry name" value="CarbamoylP_synth_ssu_N"/>
</dbReference>
<feature type="domain" description="Glutamine amidotransferase" evidence="1">
    <location>
        <begin position="79"/>
        <end position="153"/>
    </location>
</feature>
<proteinExistence type="predicted"/>
<gene>
    <name evidence="3" type="ORF">B1B_14731</name>
</gene>
<sequence length="153" mass="16492">MEGFLVQHRVPAIVGIDTRRLTRHLRRHGALPGAFGHADRVTVAAAARTARGTDGTDLVSRVTTRETYQHGDGARHVVALDYGIKTTMVHQLARRFRVTVVPATFDAEDIRALAPDGLFLSNGPGDPAALDAQVRVLDQLIGTVPIFGICLGH</sequence>
<protein>
    <submittedName>
        <fullName evidence="3">Carbamoyl-phosphate synthase small subunit</fullName>
    </submittedName>
</protein>
<dbReference type="Pfam" id="PF00988">
    <property type="entry name" value="CPSase_sm_chain"/>
    <property type="match status" value="1"/>
</dbReference>
<organism evidence="3">
    <name type="scientific">mine drainage metagenome</name>
    <dbReference type="NCBI Taxonomy" id="410659"/>
    <lineage>
        <taxon>unclassified sequences</taxon>
        <taxon>metagenomes</taxon>
        <taxon>ecological metagenomes</taxon>
    </lineage>
</organism>
<dbReference type="SUPFAM" id="SSF52317">
    <property type="entry name" value="Class I glutamine amidotransferase-like"/>
    <property type="match status" value="1"/>
</dbReference>
<dbReference type="AlphaFoldDB" id="T1AJ43"/>
<dbReference type="PRINTS" id="PR00099">
    <property type="entry name" value="CPSGATASE"/>
</dbReference>
<dbReference type="PRINTS" id="PR00096">
    <property type="entry name" value="GATASE"/>
</dbReference>
<feature type="domain" description="Carbamoyl-phosphate synthase small subunit N-terminal" evidence="2">
    <location>
        <begin position="2"/>
        <end position="33"/>
    </location>
</feature>
<dbReference type="InterPro" id="IPR029062">
    <property type="entry name" value="Class_I_gatase-like"/>
</dbReference>
<reference evidence="3" key="2">
    <citation type="journal article" date="2014" name="ISME J.">
        <title>Microbial stratification in low pH oxic and suboxic macroscopic growths along an acid mine drainage.</title>
        <authorList>
            <person name="Mendez-Garcia C."/>
            <person name="Mesa V."/>
            <person name="Sprenger R.R."/>
            <person name="Richter M."/>
            <person name="Diez M.S."/>
            <person name="Solano J."/>
            <person name="Bargiela R."/>
            <person name="Golyshina O.V."/>
            <person name="Manteca A."/>
            <person name="Ramos J.L."/>
            <person name="Gallego J.R."/>
            <person name="Llorente I."/>
            <person name="Martins Dos Santos V.A."/>
            <person name="Jensen O.N."/>
            <person name="Pelaez A.I."/>
            <person name="Sanchez J."/>
            <person name="Ferrer M."/>
        </authorList>
    </citation>
    <scope>NUCLEOTIDE SEQUENCE</scope>
</reference>
<dbReference type="InterPro" id="IPR017926">
    <property type="entry name" value="GATASE"/>
</dbReference>
<comment type="caution">
    <text evidence="3">The sequence shown here is derived from an EMBL/GenBank/DDBJ whole genome shotgun (WGS) entry which is preliminary data.</text>
</comment>
<dbReference type="Pfam" id="PF00117">
    <property type="entry name" value="GATase"/>
    <property type="match status" value="1"/>
</dbReference>
<evidence type="ECO:0000313" key="3">
    <source>
        <dbReference type="EMBL" id="EQD40959.1"/>
    </source>
</evidence>
<dbReference type="SUPFAM" id="SSF52021">
    <property type="entry name" value="Carbamoyl phosphate synthetase, small subunit N-terminal domain"/>
    <property type="match status" value="1"/>
</dbReference>
<dbReference type="EMBL" id="AUZY01009780">
    <property type="protein sequence ID" value="EQD40959.1"/>
    <property type="molecule type" value="Genomic_DNA"/>
</dbReference>
<dbReference type="PROSITE" id="PS51273">
    <property type="entry name" value="GATASE_TYPE_1"/>
    <property type="match status" value="1"/>
</dbReference>
<feature type="non-terminal residue" evidence="3">
    <location>
        <position position="153"/>
    </location>
</feature>
<name>T1AJ43_9ZZZZ</name>
<evidence type="ECO:0000259" key="2">
    <source>
        <dbReference type="Pfam" id="PF00988"/>
    </source>
</evidence>
<dbReference type="InterPro" id="IPR036480">
    <property type="entry name" value="CarbP_synth_ssu_N_sf"/>
</dbReference>